<keyword evidence="5" id="KW-1185">Reference proteome</keyword>
<feature type="domain" description="NAD(P)-binding" evidence="3">
    <location>
        <begin position="11"/>
        <end position="144"/>
    </location>
</feature>
<evidence type="ECO:0000256" key="2">
    <source>
        <dbReference type="ARBA" id="ARBA00023276"/>
    </source>
</evidence>
<protein>
    <submittedName>
        <fullName evidence="4">NAD(P)H-binding protein</fullName>
    </submittedName>
</protein>
<dbReference type="Proteomes" id="UP000632774">
    <property type="component" value="Unassembled WGS sequence"/>
</dbReference>
<dbReference type="PANTHER" id="PTHR47128:SF2">
    <property type="entry name" value="PROTEIN HIGH CHLOROPHYLL FLUORESCENCE PHENOTYPE 244, CHLOROPLASTIC"/>
    <property type="match status" value="1"/>
</dbReference>
<dbReference type="InterPro" id="IPR016040">
    <property type="entry name" value="NAD(P)-bd_dom"/>
</dbReference>
<sequence length="263" mass="29025">MKIPGNILITGGTGTLGREIIKQLSYPGQQITVITTQEDPGLPKEVNIVKGDLSHSQSIQDAVTNADIVIHCASNPLNAQIVDIDGTWNLLASINKEKLKHFIYISIAGIDKSDFPYYKVKYNVEQLVAEANVPFTILRATQFYEFVLNRMIKPYDTGKSLTIPAGLKFQAIDISEVAGKIAGLMESTPKNETITIGGPAVQTIEEMAQAYLDVQNRKDELKTEQLSGARFDMLRSGINVCPENAFGTKTWQQFLNKHANDLL</sequence>
<proteinExistence type="predicted"/>
<keyword evidence="1" id="KW-0602">Photosynthesis</keyword>
<evidence type="ECO:0000313" key="4">
    <source>
        <dbReference type="EMBL" id="MBE9668596.1"/>
    </source>
</evidence>
<dbReference type="Pfam" id="PF13460">
    <property type="entry name" value="NAD_binding_10"/>
    <property type="match status" value="1"/>
</dbReference>
<dbReference type="InterPro" id="IPR036291">
    <property type="entry name" value="NAD(P)-bd_dom_sf"/>
</dbReference>
<dbReference type="RefSeq" id="WP_194107990.1">
    <property type="nucleotide sequence ID" value="NZ_JADFFM010000002.1"/>
</dbReference>
<evidence type="ECO:0000313" key="5">
    <source>
        <dbReference type="Proteomes" id="UP000632774"/>
    </source>
</evidence>
<organism evidence="4 5">
    <name type="scientific">Mucilaginibacter boryungensis</name>
    <dbReference type="NCBI Taxonomy" id="768480"/>
    <lineage>
        <taxon>Bacteria</taxon>
        <taxon>Pseudomonadati</taxon>
        <taxon>Bacteroidota</taxon>
        <taxon>Sphingobacteriia</taxon>
        <taxon>Sphingobacteriales</taxon>
        <taxon>Sphingobacteriaceae</taxon>
        <taxon>Mucilaginibacter</taxon>
    </lineage>
</organism>
<dbReference type="Gene3D" id="3.40.50.720">
    <property type="entry name" value="NAD(P)-binding Rossmann-like Domain"/>
    <property type="match status" value="1"/>
</dbReference>
<keyword evidence="2" id="KW-0604">Photosystem II</keyword>
<dbReference type="InterPro" id="IPR044256">
    <property type="entry name" value="HCF244-like"/>
</dbReference>
<accession>A0ABR9XMS9</accession>
<dbReference type="EMBL" id="JADFFM010000002">
    <property type="protein sequence ID" value="MBE9668596.1"/>
    <property type="molecule type" value="Genomic_DNA"/>
</dbReference>
<comment type="caution">
    <text evidence="4">The sequence shown here is derived from an EMBL/GenBank/DDBJ whole genome shotgun (WGS) entry which is preliminary data.</text>
</comment>
<reference evidence="4 5" key="1">
    <citation type="submission" date="2020-10" db="EMBL/GenBank/DDBJ databases">
        <title>Mucilaginibacter mali sp. nov., isolated from rhizosphere soil of apple orchard.</title>
        <authorList>
            <person name="Lee J.-S."/>
            <person name="Kim H.S."/>
            <person name="Kim J.-S."/>
        </authorList>
    </citation>
    <scope>NUCLEOTIDE SEQUENCE [LARGE SCALE GENOMIC DNA]</scope>
    <source>
        <strain evidence="4 5">KCTC 23157</strain>
    </source>
</reference>
<evidence type="ECO:0000259" key="3">
    <source>
        <dbReference type="Pfam" id="PF13460"/>
    </source>
</evidence>
<dbReference type="PANTHER" id="PTHR47128">
    <property type="match status" value="1"/>
</dbReference>
<name>A0ABR9XMS9_9SPHI</name>
<gene>
    <name evidence="4" type="ORF">IRJ18_19660</name>
</gene>
<evidence type="ECO:0000256" key="1">
    <source>
        <dbReference type="ARBA" id="ARBA00022531"/>
    </source>
</evidence>
<dbReference type="SUPFAM" id="SSF51735">
    <property type="entry name" value="NAD(P)-binding Rossmann-fold domains"/>
    <property type="match status" value="1"/>
</dbReference>